<dbReference type="PANTHER" id="PTHR43297:SF2">
    <property type="entry name" value="DIPEPTIDE TRANSPORT ATP-BINDING PROTEIN DPPD"/>
    <property type="match status" value="1"/>
</dbReference>
<dbReference type="NCBIfam" id="TIGR01727">
    <property type="entry name" value="oligo_HPY"/>
    <property type="match status" value="1"/>
</dbReference>
<dbReference type="PROSITE" id="PS00211">
    <property type="entry name" value="ABC_TRANSPORTER_1"/>
    <property type="match status" value="1"/>
</dbReference>
<evidence type="ECO:0000256" key="6">
    <source>
        <dbReference type="ARBA" id="ARBA00022840"/>
    </source>
</evidence>
<dbReference type="FunFam" id="3.40.50.300:FF:000016">
    <property type="entry name" value="Oligopeptide ABC transporter ATP-binding component"/>
    <property type="match status" value="1"/>
</dbReference>
<dbReference type="GO" id="GO:0016887">
    <property type="term" value="F:ATP hydrolysis activity"/>
    <property type="evidence" value="ECO:0007669"/>
    <property type="project" value="InterPro"/>
</dbReference>
<dbReference type="PROSITE" id="PS50893">
    <property type="entry name" value="ABC_TRANSPORTER_2"/>
    <property type="match status" value="1"/>
</dbReference>
<dbReference type="Pfam" id="PF00005">
    <property type="entry name" value="ABC_tran"/>
    <property type="match status" value="1"/>
</dbReference>
<evidence type="ECO:0000256" key="2">
    <source>
        <dbReference type="ARBA" id="ARBA00005417"/>
    </source>
</evidence>
<dbReference type="InterPro" id="IPR003439">
    <property type="entry name" value="ABC_transporter-like_ATP-bd"/>
</dbReference>
<dbReference type="InterPro" id="IPR027417">
    <property type="entry name" value="P-loop_NTPase"/>
</dbReference>
<evidence type="ECO:0000256" key="1">
    <source>
        <dbReference type="ARBA" id="ARBA00004202"/>
    </source>
</evidence>
<evidence type="ECO:0000256" key="4">
    <source>
        <dbReference type="ARBA" id="ARBA00022475"/>
    </source>
</evidence>
<name>A0A1H5EHY8_RHOJO</name>
<evidence type="ECO:0000256" key="3">
    <source>
        <dbReference type="ARBA" id="ARBA00022448"/>
    </source>
</evidence>
<dbReference type="SMART" id="SM00382">
    <property type="entry name" value="AAA"/>
    <property type="match status" value="1"/>
</dbReference>
<dbReference type="GO" id="GO:0005524">
    <property type="term" value="F:ATP binding"/>
    <property type="evidence" value="ECO:0007669"/>
    <property type="project" value="UniProtKB-KW"/>
</dbReference>
<dbReference type="RefSeq" id="WP_083400600.1">
    <property type="nucleotide sequence ID" value="NZ_FNTL01000004.1"/>
</dbReference>
<accession>A0A1H5EHY8</accession>
<proteinExistence type="inferred from homology"/>
<dbReference type="InterPro" id="IPR003593">
    <property type="entry name" value="AAA+_ATPase"/>
</dbReference>
<gene>
    <name evidence="9" type="ORF">SAMN04490220_5993</name>
</gene>
<dbReference type="GO" id="GO:0015833">
    <property type="term" value="P:peptide transport"/>
    <property type="evidence" value="ECO:0007669"/>
    <property type="project" value="InterPro"/>
</dbReference>
<evidence type="ECO:0000256" key="5">
    <source>
        <dbReference type="ARBA" id="ARBA00022741"/>
    </source>
</evidence>
<protein>
    <submittedName>
        <fullName evidence="9">Peptide/nickel transport system ATP-binding protein</fullName>
    </submittedName>
</protein>
<evidence type="ECO:0000259" key="8">
    <source>
        <dbReference type="PROSITE" id="PS50893"/>
    </source>
</evidence>
<sequence>MNAPSGAPSATAVGPALAAPRVIGSDVVVSDLSISYGSYCAVRDVGFEIKAGTTMALVGESGSGKSTIALAASRLLPRGTTIDSGSICVNGRDVVRMQGNELREMRGDTVAYLAQDALAALNPAVRIGRQVSEIYSVRGGDRKAVAEAKAIAALAQVNINDPERVVRMYPHQLSGGMRQRVMIAMALAFEPALLIADEPTTALDVTVQAEILQLIVDLQARNGLTCLWITHDMSVVAEMADSVTVLYGGRMLESSDVYSMFDTPRQPYTRKLLDCFASGRSAKPKEAFSAIPGSPSAHSTTSGCPFASRCDRADDVCVSETPRSVELAPDHWVACHHPLDIETEDDVKTPALAASRGGQS</sequence>
<dbReference type="InterPro" id="IPR013563">
    <property type="entry name" value="Oligopep_ABC_C"/>
</dbReference>
<reference evidence="10" key="1">
    <citation type="submission" date="2016-10" db="EMBL/GenBank/DDBJ databases">
        <authorList>
            <person name="Varghese N."/>
        </authorList>
    </citation>
    <scope>NUCLEOTIDE SEQUENCE [LARGE SCALE GENOMIC DNA]</scope>
    <source>
        <strain evidence="10">DSM 44719</strain>
    </source>
</reference>
<evidence type="ECO:0000256" key="7">
    <source>
        <dbReference type="ARBA" id="ARBA00023136"/>
    </source>
</evidence>
<dbReference type="AlphaFoldDB" id="A0A1H5EHY8"/>
<dbReference type="InterPro" id="IPR017871">
    <property type="entry name" value="ABC_transporter-like_CS"/>
</dbReference>
<dbReference type="OrthoDB" id="8036461at2"/>
<feature type="domain" description="ABC transporter" evidence="8">
    <location>
        <begin position="27"/>
        <end position="273"/>
    </location>
</feature>
<evidence type="ECO:0000313" key="9">
    <source>
        <dbReference type="EMBL" id="SED90725.1"/>
    </source>
</evidence>
<dbReference type="CDD" id="cd03257">
    <property type="entry name" value="ABC_NikE_OppD_transporters"/>
    <property type="match status" value="1"/>
</dbReference>
<dbReference type="SUPFAM" id="SSF52540">
    <property type="entry name" value="P-loop containing nucleoside triphosphate hydrolases"/>
    <property type="match status" value="1"/>
</dbReference>
<comment type="subcellular location">
    <subcellularLocation>
        <location evidence="1">Cell membrane</location>
        <topology evidence="1">Peripheral membrane protein</topology>
    </subcellularLocation>
</comment>
<dbReference type="GO" id="GO:0005886">
    <property type="term" value="C:plasma membrane"/>
    <property type="evidence" value="ECO:0007669"/>
    <property type="project" value="UniProtKB-SubCell"/>
</dbReference>
<dbReference type="EMBL" id="FNTL01000004">
    <property type="protein sequence ID" value="SED90725.1"/>
    <property type="molecule type" value="Genomic_DNA"/>
</dbReference>
<dbReference type="PANTHER" id="PTHR43297">
    <property type="entry name" value="OLIGOPEPTIDE TRANSPORT ATP-BINDING PROTEIN APPD"/>
    <property type="match status" value="1"/>
</dbReference>
<dbReference type="Pfam" id="PF08352">
    <property type="entry name" value="oligo_HPY"/>
    <property type="match status" value="1"/>
</dbReference>
<dbReference type="Proteomes" id="UP000183407">
    <property type="component" value="Unassembled WGS sequence"/>
</dbReference>
<keyword evidence="5" id="KW-0547">Nucleotide-binding</keyword>
<dbReference type="Gene3D" id="3.40.50.300">
    <property type="entry name" value="P-loop containing nucleotide triphosphate hydrolases"/>
    <property type="match status" value="1"/>
</dbReference>
<dbReference type="InterPro" id="IPR050388">
    <property type="entry name" value="ABC_Ni/Peptide_Import"/>
</dbReference>
<keyword evidence="7" id="KW-0472">Membrane</keyword>
<keyword evidence="3" id="KW-0813">Transport</keyword>
<keyword evidence="4" id="KW-1003">Cell membrane</keyword>
<evidence type="ECO:0000313" key="10">
    <source>
        <dbReference type="Proteomes" id="UP000183407"/>
    </source>
</evidence>
<keyword evidence="6 9" id="KW-0067">ATP-binding</keyword>
<comment type="similarity">
    <text evidence="2">Belongs to the ABC transporter superfamily.</text>
</comment>
<organism evidence="9 10">
    <name type="scientific">Rhodococcus jostii</name>
    <dbReference type="NCBI Taxonomy" id="132919"/>
    <lineage>
        <taxon>Bacteria</taxon>
        <taxon>Bacillati</taxon>
        <taxon>Actinomycetota</taxon>
        <taxon>Actinomycetes</taxon>
        <taxon>Mycobacteriales</taxon>
        <taxon>Nocardiaceae</taxon>
        <taxon>Rhodococcus</taxon>
    </lineage>
</organism>